<dbReference type="InterPro" id="IPR020070">
    <property type="entry name" value="Ribosomal_bL9_N"/>
</dbReference>
<comment type="catalytic activity">
    <reaction evidence="12">
        <text>L-tyrosyl-[protein] + ATP = O-phospho-L-tyrosyl-[protein] + ADP + H(+)</text>
        <dbReference type="Rhea" id="RHEA:10596"/>
        <dbReference type="Rhea" id="RHEA-COMP:10136"/>
        <dbReference type="Rhea" id="RHEA-COMP:20101"/>
        <dbReference type="ChEBI" id="CHEBI:15378"/>
        <dbReference type="ChEBI" id="CHEBI:30616"/>
        <dbReference type="ChEBI" id="CHEBI:46858"/>
        <dbReference type="ChEBI" id="CHEBI:61978"/>
        <dbReference type="ChEBI" id="CHEBI:456216"/>
        <dbReference type="EC" id="2.7.12.2"/>
    </reaction>
</comment>
<dbReference type="Gene3D" id="3.30.200.20">
    <property type="entry name" value="Phosphorylase Kinase, domain 1"/>
    <property type="match status" value="1"/>
</dbReference>
<keyword evidence="5 13" id="KW-0067">ATP-binding</keyword>
<evidence type="ECO:0000313" key="15">
    <source>
        <dbReference type="EMBL" id="OLP77427.1"/>
    </source>
</evidence>
<reference evidence="15 16" key="1">
    <citation type="submission" date="2016-02" db="EMBL/GenBank/DDBJ databases">
        <title>Genome analysis of coral dinoflagellate symbionts highlights evolutionary adaptations to a symbiotic lifestyle.</title>
        <authorList>
            <person name="Aranda M."/>
            <person name="Li Y."/>
            <person name="Liew Y.J."/>
            <person name="Baumgarten S."/>
            <person name="Simakov O."/>
            <person name="Wilson M."/>
            <person name="Piel J."/>
            <person name="Ashoor H."/>
            <person name="Bougouffa S."/>
            <person name="Bajic V.B."/>
            <person name="Ryu T."/>
            <person name="Ravasi T."/>
            <person name="Bayer T."/>
            <person name="Micklem G."/>
            <person name="Kim H."/>
            <person name="Bhak J."/>
            <person name="Lajeunesse T.C."/>
            <person name="Voolstra C.R."/>
        </authorList>
    </citation>
    <scope>NUCLEOTIDE SEQUENCE [LARGE SCALE GENOMIC DNA]</scope>
    <source>
        <strain evidence="15 16">CCMP2467</strain>
    </source>
</reference>
<dbReference type="PANTHER" id="PTHR48013">
    <property type="entry name" value="DUAL SPECIFICITY MITOGEN-ACTIVATED PROTEIN KINASE KINASE 5-RELATED"/>
    <property type="match status" value="1"/>
</dbReference>
<evidence type="ECO:0000259" key="14">
    <source>
        <dbReference type="PROSITE" id="PS50011"/>
    </source>
</evidence>
<keyword evidence="16" id="KW-1185">Reference proteome</keyword>
<dbReference type="EMBL" id="LSRX01001768">
    <property type="protein sequence ID" value="OLP77427.1"/>
    <property type="molecule type" value="Genomic_DNA"/>
</dbReference>
<dbReference type="GO" id="GO:0005840">
    <property type="term" value="C:ribosome"/>
    <property type="evidence" value="ECO:0007669"/>
    <property type="project" value="UniProtKB-KW"/>
</dbReference>
<dbReference type="PROSITE" id="PS50011">
    <property type="entry name" value="PROTEIN_KINASE_DOM"/>
    <property type="match status" value="1"/>
</dbReference>
<dbReference type="InterPro" id="IPR000719">
    <property type="entry name" value="Prot_kinase_dom"/>
</dbReference>
<evidence type="ECO:0000256" key="5">
    <source>
        <dbReference type="ARBA" id="ARBA00022840"/>
    </source>
</evidence>
<dbReference type="SUPFAM" id="SSF56112">
    <property type="entry name" value="Protein kinase-like (PK-like)"/>
    <property type="match status" value="1"/>
</dbReference>
<evidence type="ECO:0000256" key="2">
    <source>
        <dbReference type="ARBA" id="ARBA00022679"/>
    </source>
</evidence>
<gene>
    <name evidence="15" type="primary">MKK2</name>
    <name evidence="15" type="ORF">AK812_SmicGene42514</name>
</gene>
<evidence type="ECO:0000256" key="13">
    <source>
        <dbReference type="PROSITE-ProRule" id="PRU10141"/>
    </source>
</evidence>
<keyword evidence="7" id="KW-0687">Ribonucleoprotein</keyword>
<comment type="similarity">
    <text evidence="1">Belongs to the bacterial ribosomal protein bL9 family.</text>
</comment>
<dbReference type="Proteomes" id="UP000186817">
    <property type="component" value="Unassembled WGS sequence"/>
</dbReference>
<evidence type="ECO:0000256" key="7">
    <source>
        <dbReference type="ARBA" id="ARBA00023274"/>
    </source>
</evidence>
<feature type="binding site" evidence="13">
    <location>
        <position position="375"/>
    </location>
    <ligand>
        <name>ATP</name>
        <dbReference type="ChEBI" id="CHEBI:30616"/>
    </ligand>
</feature>
<sequence length="621" mass="68806">MPIVLLHPLHGIKTRVRSGCRWCIWCQQRRWWFDPDATRKAHDKPAVVGTKYIFIKSQVPVVLLQTIRGVGTKGQIVHVRRGYARHVLVPKGLAAFGTWENIDAFADPTLIADPTLKARAATERGQLPFDWVGDVRLRFVRPAREDQSMALLEPVSKWDVLEDLSTNHELDLLPGNLDIPDGGLNRAGLHEVAVSIPFRNPETAAGKYTILVDVISKQSQDEELQREEMKKAVEQGMSYKLVQRGGAVQDLADEDDAGDEEEFVEYRRVACSGSSRCRPEAFVWTLASATPMPLLEVDEDLSVSLTWSVDEDGTLRHNPSGMRVSPDKGVVVDGREYKLSPQDIDLDRDCTLGTGAGGVVQAGVHKPTGMRVAIKTVKVDNKEKREQMLQEIKGLVLAAGCPYLVQWYAGFVGKDTGLVHVVVELMDRGSLADLRRRLAAPVPPNHVACIAAQIMRGLEHLHSRRLLHRDIKPENVLHNGLGQVKLTDFGISKDLTSTAGVAASFVGTANYMSPERALGKDYSFRSDVWSAGMVVFELAHGQYPYKAKNFLDLYECLCAQPEPRLDTKAFPAALCGFVALCLKRDDTARPDVQSLVKHELVVSQGAEQIKLLAEWLATLPR</sequence>
<dbReference type="InterPro" id="IPR036935">
    <property type="entry name" value="Ribosomal_bL9_N_sf"/>
</dbReference>
<evidence type="ECO:0000256" key="3">
    <source>
        <dbReference type="ARBA" id="ARBA00022741"/>
    </source>
</evidence>
<evidence type="ECO:0000256" key="1">
    <source>
        <dbReference type="ARBA" id="ARBA00010605"/>
    </source>
</evidence>
<dbReference type="PROSITE" id="PS00107">
    <property type="entry name" value="PROTEIN_KINASE_ATP"/>
    <property type="match status" value="1"/>
</dbReference>
<dbReference type="GO" id="GO:0004708">
    <property type="term" value="F:MAP kinase kinase activity"/>
    <property type="evidence" value="ECO:0007669"/>
    <property type="project" value="UniProtKB-EC"/>
</dbReference>
<dbReference type="GO" id="GO:0005524">
    <property type="term" value="F:ATP binding"/>
    <property type="evidence" value="ECO:0007669"/>
    <property type="project" value="UniProtKB-UniRule"/>
</dbReference>
<dbReference type="PANTHER" id="PTHR48013:SF9">
    <property type="entry name" value="DUAL SPECIFICITY MITOGEN-ACTIVATED PROTEIN KINASE KINASE 5"/>
    <property type="match status" value="1"/>
</dbReference>
<evidence type="ECO:0000256" key="10">
    <source>
        <dbReference type="ARBA" id="ARBA00049014"/>
    </source>
</evidence>
<evidence type="ECO:0000256" key="8">
    <source>
        <dbReference type="ARBA" id="ARBA00038035"/>
    </source>
</evidence>
<dbReference type="InterPro" id="IPR011009">
    <property type="entry name" value="Kinase-like_dom_sf"/>
</dbReference>
<dbReference type="EC" id="2.7.12.2" evidence="9"/>
<protein>
    <recommendedName>
        <fullName evidence="9">mitogen-activated protein kinase kinase</fullName>
        <ecNumber evidence="9">2.7.12.2</ecNumber>
    </recommendedName>
</protein>
<proteinExistence type="inferred from homology"/>
<comment type="catalytic activity">
    <reaction evidence="10">
        <text>L-seryl-[protein] + ATP = O-phospho-L-seryl-[protein] + ADP + H(+)</text>
        <dbReference type="Rhea" id="RHEA:17989"/>
        <dbReference type="Rhea" id="RHEA-COMP:9863"/>
        <dbReference type="Rhea" id="RHEA-COMP:11604"/>
        <dbReference type="ChEBI" id="CHEBI:15378"/>
        <dbReference type="ChEBI" id="CHEBI:29999"/>
        <dbReference type="ChEBI" id="CHEBI:30616"/>
        <dbReference type="ChEBI" id="CHEBI:83421"/>
        <dbReference type="ChEBI" id="CHEBI:456216"/>
        <dbReference type="EC" id="2.7.12.2"/>
    </reaction>
</comment>
<dbReference type="InterPro" id="IPR017441">
    <property type="entry name" value="Protein_kinase_ATP_BS"/>
</dbReference>
<evidence type="ECO:0000256" key="11">
    <source>
        <dbReference type="ARBA" id="ARBA00049299"/>
    </source>
</evidence>
<dbReference type="SUPFAM" id="SSF55658">
    <property type="entry name" value="L9 N-domain-like"/>
    <property type="match status" value="1"/>
</dbReference>
<keyword evidence="4 15" id="KW-0418">Kinase</keyword>
<keyword evidence="6" id="KW-0689">Ribosomal protein</keyword>
<accession>A0A1Q9C3D2</accession>
<dbReference type="Pfam" id="PF01281">
    <property type="entry name" value="Ribosomal_L9_N"/>
    <property type="match status" value="1"/>
</dbReference>
<evidence type="ECO:0000256" key="6">
    <source>
        <dbReference type="ARBA" id="ARBA00022980"/>
    </source>
</evidence>
<dbReference type="GO" id="GO:1990904">
    <property type="term" value="C:ribonucleoprotein complex"/>
    <property type="evidence" value="ECO:0007669"/>
    <property type="project" value="UniProtKB-KW"/>
</dbReference>
<dbReference type="OrthoDB" id="10252354at2759"/>
<comment type="similarity">
    <text evidence="8">Belongs to the protein kinase superfamily. STE Ser/Thr protein kinase family. MAP kinase kinase subfamily.</text>
</comment>
<dbReference type="AlphaFoldDB" id="A0A1Q9C3D2"/>
<organism evidence="15 16">
    <name type="scientific">Symbiodinium microadriaticum</name>
    <name type="common">Dinoflagellate</name>
    <name type="synonym">Zooxanthella microadriatica</name>
    <dbReference type="NCBI Taxonomy" id="2951"/>
    <lineage>
        <taxon>Eukaryota</taxon>
        <taxon>Sar</taxon>
        <taxon>Alveolata</taxon>
        <taxon>Dinophyceae</taxon>
        <taxon>Suessiales</taxon>
        <taxon>Symbiodiniaceae</taxon>
        <taxon>Symbiodinium</taxon>
    </lineage>
</organism>
<evidence type="ECO:0000313" key="16">
    <source>
        <dbReference type="Proteomes" id="UP000186817"/>
    </source>
</evidence>
<dbReference type="SMART" id="SM00220">
    <property type="entry name" value="S_TKc"/>
    <property type="match status" value="1"/>
</dbReference>
<evidence type="ECO:0000256" key="4">
    <source>
        <dbReference type="ARBA" id="ARBA00022777"/>
    </source>
</evidence>
<comment type="catalytic activity">
    <reaction evidence="11">
        <text>L-threonyl-[protein] + ATP = O-phospho-L-threonyl-[protein] + ADP + H(+)</text>
        <dbReference type="Rhea" id="RHEA:46608"/>
        <dbReference type="Rhea" id="RHEA-COMP:11060"/>
        <dbReference type="Rhea" id="RHEA-COMP:11605"/>
        <dbReference type="ChEBI" id="CHEBI:15378"/>
        <dbReference type="ChEBI" id="CHEBI:30013"/>
        <dbReference type="ChEBI" id="CHEBI:30616"/>
        <dbReference type="ChEBI" id="CHEBI:61977"/>
        <dbReference type="ChEBI" id="CHEBI:456216"/>
        <dbReference type="EC" id="2.7.12.2"/>
    </reaction>
</comment>
<feature type="domain" description="Protein kinase" evidence="14">
    <location>
        <begin position="346"/>
        <end position="601"/>
    </location>
</feature>
<dbReference type="Gene3D" id="1.10.510.10">
    <property type="entry name" value="Transferase(Phosphotransferase) domain 1"/>
    <property type="match status" value="1"/>
</dbReference>
<dbReference type="Gene3D" id="3.40.5.10">
    <property type="entry name" value="Ribosomal protein L9, N-terminal domain"/>
    <property type="match status" value="1"/>
</dbReference>
<comment type="caution">
    <text evidence="15">The sequence shown here is derived from an EMBL/GenBank/DDBJ whole genome shotgun (WGS) entry which is preliminary data.</text>
</comment>
<evidence type="ECO:0000256" key="12">
    <source>
        <dbReference type="ARBA" id="ARBA00051693"/>
    </source>
</evidence>
<keyword evidence="3 13" id="KW-0547">Nucleotide-binding</keyword>
<evidence type="ECO:0000256" key="9">
    <source>
        <dbReference type="ARBA" id="ARBA00038999"/>
    </source>
</evidence>
<name>A0A1Q9C3D2_SYMMI</name>
<dbReference type="InterPro" id="IPR009027">
    <property type="entry name" value="Ribosomal_bL9/RNase_H1_N"/>
</dbReference>
<keyword evidence="2" id="KW-0808">Transferase</keyword>
<dbReference type="Pfam" id="PF00069">
    <property type="entry name" value="Pkinase"/>
    <property type="match status" value="1"/>
</dbReference>